<evidence type="ECO:0000313" key="2">
    <source>
        <dbReference type="Proteomes" id="UP000077271"/>
    </source>
</evidence>
<gene>
    <name evidence="1" type="ORF">AWH48_01715</name>
</gene>
<dbReference type="Proteomes" id="UP000077271">
    <property type="component" value="Unassembled WGS sequence"/>
</dbReference>
<comment type="caution">
    <text evidence="1">The sequence shown here is derived from an EMBL/GenBank/DDBJ whole genome shotgun (WGS) entry which is preliminary data.</text>
</comment>
<protein>
    <submittedName>
        <fullName evidence="1">Uncharacterized protein</fullName>
    </submittedName>
</protein>
<dbReference type="AlphaFoldDB" id="A0A177KWM7"/>
<reference evidence="1 2" key="1">
    <citation type="submission" date="2016-01" db="EMBL/GenBank/DDBJ databases">
        <title>Investigation of taxonomic status of Bacillus aminovorans.</title>
        <authorList>
            <person name="Verma A."/>
            <person name="Pal Y."/>
            <person name="Krishnamurthi S."/>
        </authorList>
    </citation>
    <scope>NUCLEOTIDE SEQUENCE [LARGE SCALE GENOMIC DNA]</scope>
    <source>
        <strain evidence="1 2">DSM 4337</strain>
    </source>
</reference>
<dbReference type="EMBL" id="LQWZ01000012">
    <property type="protein sequence ID" value="OAH57762.1"/>
    <property type="molecule type" value="Genomic_DNA"/>
</dbReference>
<proteinExistence type="predicted"/>
<organism evidence="1 2">
    <name type="scientific">Domibacillus aminovorans</name>
    <dbReference type="NCBI Taxonomy" id="29332"/>
    <lineage>
        <taxon>Bacteria</taxon>
        <taxon>Bacillati</taxon>
        <taxon>Bacillota</taxon>
        <taxon>Bacilli</taxon>
        <taxon>Bacillales</taxon>
        <taxon>Bacillaceae</taxon>
        <taxon>Domibacillus</taxon>
    </lineage>
</organism>
<sequence>MLVEKIGSDVQDGDLIRIQSSPDGMKVEFLKEKTESVKKRARAIKNSCLGVTNKKAVSVPYTGTVFLLLVK</sequence>
<evidence type="ECO:0000313" key="1">
    <source>
        <dbReference type="EMBL" id="OAH57762.1"/>
    </source>
</evidence>
<accession>A0A177KWM7</accession>
<name>A0A177KWM7_9BACI</name>
<dbReference type="RefSeq" id="WP_018392957.1">
    <property type="nucleotide sequence ID" value="NZ_LQWZ01000012.1"/>
</dbReference>